<name>A0A5C4THF1_9BACL</name>
<dbReference type="AlphaFoldDB" id="A0A5C4THF1"/>
<gene>
    <name evidence="3" type="ORF">FE784_00465</name>
</gene>
<dbReference type="InterPro" id="IPR050490">
    <property type="entry name" value="Bact_solute-bd_prot1"/>
</dbReference>
<sequence length="446" mass="49923">MFLEGYELKFRRSFLQVAALLLAAAAVLPACSSSGTAKDEPKASDSEKPVQPQPITLKVMNGLYNEKDWQTIVVEPLKKKFPHITLDQGSGVARTYDQKFLEETIAAGNTPDIVLSGVAQSSLLVPLGLAQDLAPFIKKNQIDMNAYDNTTVETLKKYSPIFNMETVTLPLYINFKVLLYNKDLFDKFAVPYPKNHMTHNDAIELSKKLTRMDGGIQYYGYAADSYINLGGQYSLNYIERQTNKVNLSGLEKVFPVLKEVMDIPGMQGVSTTKAFNTDKTLAMYNEWLASVVQNAAVYKDMKWGMVTYPEFKDRPYQTEVDFHSSYMTKTTKYPDQAFQVMSWMMQSEEIQSLITRSGKVTVLKNKEITSLWGKDSGLGTEEALKAILETKMAPSHDVHPLDRKGTVIAPLATAYTAYLNGTKDLNVALRDAADEMQKLVNTELGK</sequence>
<keyword evidence="2" id="KW-0732">Signal</keyword>
<evidence type="ECO:0000313" key="4">
    <source>
        <dbReference type="Proteomes" id="UP000307943"/>
    </source>
</evidence>
<reference evidence="3 4" key="1">
    <citation type="submission" date="2019-05" db="EMBL/GenBank/DDBJ databases">
        <title>We sequenced the genome of Paenibacillus hemerocallicola KCTC 33185 for further insight into its adaptation and study the phylogeny of Paenibacillus.</title>
        <authorList>
            <person name="Narsing Rao M.P."/>
        </authorList>
    </citation>
    <scope>NUCLEOTIDE SEQUENCE [LARGE SCALE GENOMIC DNA]</scope>
    <source>
        <strain evidence="3 4">KCTC 33185</strain>
    </source>
</reference>
<feature type="chain" id="PRO_5039129396" evidence="2">
    <location>
        <begin position="38"/>
        <end position="446"/>
    </location>
</feature>
<evidence type="ECO:0000256" key="2">
    <source>
        <dbReference type="SAM" id="SignalP"/>
    </source>
</evidence>
<dbReference type="OrthoDB" id="3226017at2"/>
<dbReference type="SUPFAM" id="SSF53850">
    <property type="entry name" value="Periplasmic binding protein-like II"/>
    <property type="match status" value="1"/>
</dbReference>
<comment type="similarity">
    <text evidence="1">Belongs to the bacterial solute-binding protein 1 family.</text>
</comment>
<dbReference type="PANTHER" id="PTHR43649">
    <property type="entry name" value="ARABINOSE-BINDING PROTEIN-RELATED"/>
    <property type="match status" value="1"/>
</dbReference>
<dbReference type="PANTHER" id="PTHR43649:SF31">
    <property type="entry name" value="SN-GLYCEROL-3-PHOSPHATE-BINDING PERIPLASMIC PROTEIN UGPB"/>
    <property type="match status" value="1"/>
</dbReference>
<feature type="signal peptide" evidence="2">
    <location>
        <begin position="1"/>
        <end position="37"/>
    </location>
</feature>
<comment type="caution">
    <text evidence="3">The sequence shown here is derived from an EMBL/GenBank/DDBJ whole genome shotgun (WGS) entry which is preliminary data.</text>
</comment>
<proteinExistence type="inferred from homology"/>
<organism evidence="3 4">
    <name type="scientific">Paenibacillus hemerocallicola</name>
    <dbReference type="NCBI Taxonomy" id="1172614"/>
    <lineage>
        <taxon>Bacteria</taxon>
        <taxon>Bacillati</taxon>
        <taxon>Bacillota</taxon>
        <taxon>Bacilli</taxon>
        <taxon>Bacillales</taxon>
        <taxon>Paenibacillaceae</taxon>
        <taxon>Paenibacillus</taxon>
    </lineage>
</organism>
<dbReference type="Gene3D" id="3.40.190.10">
    <property type="entry name" value="Periplasmic binding protein-like II"/>
    <property type="match status" value="1"/>
</dbReference>
<protein>
    <submittedName>
        <fullName evidence="3">Extracellular solute-binding protein</fullName>
    </submittedName>
</protein>
<evidence type="ECO:0000256" key="1">
    <source>
        <dbReference type="ARBA" id="ARBA00008520"/>
    </source>
</evidence>
<keyword evidence="4" id="KW-1185">Reference proteome</keyword>
<accession>A0A5C4THF1</accession>
<evidence type="ECO:0000313" key="3">
    <source>
        <dbReference type="EMBL" id="TNJ68172.1"/>
    </source>
</evidence>
<dbReference type="Proteomes" id="UP000307943">
    <property type="component" value="Unassembled WGS sequence"/>
</dbReference>
<dbReference type="EMBL" id="VDCQ01000001">
    <property type="protein sequence ID" value="TNJ68172.1"/>
    <property type="molecule type" value="Genomic_DNA"/>
</dbReference>